<reference evidence="3" key="1">
    <citation type="journal article" date="2021" name="Proc. Natl. Acad. Sci. U.S.A.">
        <title>A Catalog of Tens of Thousands of Viruses from Human Metagenomes Reveals Hidden Associations with Chronic Diseases.</title>
        <authorList>
            <person name="Tisza M.J."/>
            <person name="Buck C.B."/>
        </authorList>
    </citation>
    <scope>NUCLEOTIDE SEQUENCE</scope>
    <source>
        <strain evidence="3">Ctpbe1</strain>
    </source>
</reference>
<protein>
    <submittedName>
        <fullName evidence="3">Tail tape measure</fullName>
    </submittedName>
</protein>
<dbReference type="SUPFAM" id="SSF58100">
    <property type="entry name" value="Bacterial hemolysins"/>
    <property type="match status" value="1"/>
</dbReference>
<evidence type="ECO:0000313" key="3">
    <source>
        <dbReference type="EMBL" id="DAD96374.1"/>
    </source>
</evidence>
<dbReference type="PANTHER" id="PTHR38812">
    <property type="entry name" value="MU-LIKE PROPHAGE FLUMU PROTEIN GP42"/>
    <property type="match status" value="1"/>
</dbReference>
<organism evidence="3">
    <name type="scientific">Siphoviridae sp. ctpbe1</name>
    <dbReference type="NCBI Taxonomy" id="2826466"/>
    <lineage>
        <taxon>Viruses</taxon>
        <taxon>Duplodnaviria</taxon>
        <taxon>Heunggongvirae</taxon>
        <taxon>Uroviricota</taxon>
        <taxon>Caudoviricetes</taxon>
    </lineage>
</organism>
<feature type="coiled-coil region" evidence="1">
    <location>
        <begin position="406"/>
        <end position="520"/>
    </location>
</feature>
<dbReference type="Pfam" id="PF09718">
    <property type="entry name" value="Tape_meas_lam_C"/>
    <property type="match status" value="1"/>
</dbReference>
<dbReference type="InterPro" id="IPR006431">
    <property type="entry name" value="Phage_tape_meas_C"/>
</dbReference>
<evidence type="ECO:0000259" key="2">
    <source>
        <dbReference type="Pfam" id="PF09718"/>
    </source>
</evidence>
<name>A0A8S5NNR5_9CAUD</name>
<keyword evidence="1" id="KW-0175">Coiled coil</keyword>
<sequence length="870" mass="93703">MSAVKNLSIRLAAVGGDKVRQEFKNLGIDGDKAFRQITQVIQPANDNLKALDATARSFNEVIRQGTALFGAYLGLQGLKNTFSAIFSANTTFEQLSGSLKTVTGSAKGAQEAFSLIEKFAIDTPYQLNEIVEAFIQLKALGLDPSEAALVSYGNTASAFGKNIKDFVGAVSAATVGEFERLKTFGIKAKVINDDVSFTFAGVTTKVKKNAAEIEKYLRTLGDVNFAGAMNEQMKTMNGVLSNIEDGFEKIYRDIGKNGLNETLKSTFTQFNELVESGGSAAKTIGQTLAFAVNTASSAFFLLSEYADVALTLIGTRLGSSAIFGGINLLKAGIGYLQVSMAGLSISAKSAVTGIAMMSRVSKLAAVQMGVTAAAAGILKGALALIGGPAGLAILAGMAIYKLMESHDVAKRAANDHAETLQKLKDELKTTADEAARFSAEQSKDIALAEWGLKLKTAEQNIRDLRTELKNTGGISLITRLTPNTFLKDYEIYAKETADILRQSKIDLEQYQKEIWEIAAENPDFQPQAKEIQDKILLLKAAEKDAWKAREELKYLQNPELRPKGEVKTEVKPTVSVDAEAYKKNIEDIKQKILELKTPYEQAMAKADEWHKNALNNLNSSSADYQKYKDQIGQVYDDMVKKANETALQSSKSLEDGFKRGFLNIQKDVNDFASLAESAVKNAFNRMEDTLTSFITTGKASFSDFANAIISDLTRIIIRQSITQPLMNGLGSYLGFAMAHTGGIVGADNLATKSASSLAFADAPRFHSGGIVGDEVPIIAKRGEGVFTKEQMKALGDNGSTVNISVNVVNNAASDVKASVSQSNQGNGKFNLDIMIEKIESSISRNVSKGTGIAPALERRYGLNPAYGSYG</sequence>
<proteinExistence type="predicted"/>
<dbReference type="PANTHER" id="PTHR38812:SF2">
    <property type="entry name" value="MU-LIKE PROPHAGE FLUMU PROTEIN GP42"/>
    <property type="match status" value="1"/>
</dbReference>
<evidence type="ECO:0000256" key="1">
    <source>
        <dbReference type="SAM" id="Coils"/>
    </source>
</evidence>
<dbReference type="EMBL" id="BK015216">
    <property type="protein sequence ID" value="DAD96374.1"/>
    <property type="molecule type" value="Genomic_DNA"/>
</dbReference>
<feature type="domain" description="Bacteriophage tail tape measure C-terminal" evidence="2">
    <location>
        <begin position="654"/>
        <end position="725"/>
    </location>
</feature>
<accession>A0A8S5NNR5</accession>
<dbReference type="InterPro" id="IPR053058">
    <property type="entry name" value="Mulikevirus_tape_measure"/>
</dbReference>